<dbReference type="EMBL" id="JABFAI010000188">
    <property type="protein sequence ID" value="KAF4951117.1"/>
    <property type="molecule type" value="Genomic_DNA"/>
</dbReference>
<protein>
    <submittedName>
        <fullName evidence="1">Uncharacterized protein</fullName>
    </submittedName>
</protein>
<gene>
    <name evidence="1" type="ORF">FGADI_7732</name>
</gene>
<comment type="caution">
    <text evidence="1">The sequence shown here is derived from an EMBL/GenBank/DDBJ whole genome shotgun (WGS) entry which is preliminary data.</text>
</comment>
<reference evidence="1" key="1">
    <citation type="journal article" date="2020" name="BMC Genomics">
        <title>Correction to: Identification and distribution of gene clusters required for synthesis of sphingolipid metabolism inhibitors in diverse species of the filamentous fungus Fusarium.</title>
        <authorList>
            <person name="Kim H.S."/>
            <person name="Lohmar J.M."/>
            <person name="Busman M."/>
            <person name="Brown D.W."/>
            <person name="Naumann T.A."/>
            <person name="Divon H.H."/>
            <person name="Lysoe E."/>
            <person name="Uhlig S."/>
            <person name="Proctor R.H."/>
        </authorList>
    </citation>
    <scope>NUCLEOTIDE SEQUENCE</scope>
    <source>
        <strain evidence="1">NRRL 45417</strain>
    </source>
</reference>
<sequence length="112" mass="11704">MCHTVIAQRMCKDCRHSLGETVIDFTRCARKCSSPFYCLTPEPQMELCNLCTATATLSTPVLAQHALEDTTTVAAAAAAAAAASAGARLYDHSIAKAAAYPGPGVARHTAAH</sequence>
<keyword evidence="2" id="KW-1185">Reference proteome</keyword>
<dbReference type="AlphaFoldDB" id="A0A8H4T4G0"/>
<dbReference type="Proteomes" id="UP000604273">
    <property type="component" value="Unassembled WGS sequence"/>
</dbReference>
<evidence type="ECO:0000313" key="1">
    <source>
        <dbReference type="EMBL" id="KAF4951117.1"/>
    </source>
</evidence>
<dbReference type="OrthoDB" id="5116474at2759"/>
<accession>A0A8H4T4G0</accession>
<organism evidence="1 2">
    <name type="scientific">Fusarium gaditjirri</name>
    <dbReference type="NCBI Taxonomy" id="282569"/>
    <lineage>
        <taxon>Eukaryota</taxon>
        <taxon>Fungi</taxon>
        <taxon>Dikarya</taxon>
        <taxon>Ascomycota</taxon>
        <taxon>Pezizomycotina</taxon>
        <taxon>Sordariomycetes</taxon>
        <taxon>Hypocreomycetidae</taxon>
        <taxon>Hypocreales</taxon>
        <taxon>Nectriaceae</taxon>
        <taxon>Fusarium</taxon>
        <taxon>Fusarium nisikadoi species complex</taxon>
    </lineage>
</organism>
<proteinExistence type="predicted"/>
<evidence type="ECO:0000313" key="2">
    <source>
        <dbReference type="Proteomes" id="UP000604273"/>
    </source>
</evidence>
<reference evidence="1" key="2">
    <citation type="submission" date="2020-05" db="EMBL/GenBank/DDBJ databases">
        <authorList>
            <person name="Kim H.-S."/>
            <person name="Proctor R.H."/>
            <person name="Brown D.W."/>
        </authorList>
    </citation>
    <scope>NUCLEOTIDE SEQUENCE</scope>
    <source>
        <strain evidence="1">NRRL 45417</strain>
    </source>
</reference>
<name>A0A8H4T4G0_9HYPO</name>